<accession>A0AAV4BMU9</accession>
<dbReference type="PANTHER" id="PTHR20986:SF24">
    <property type="entry name" value="FMRFAMIDE-LIKE NEUROPEPTIDES 1"/>
    <property type="match status" value="1"/>
</dbReference>
<comment type="subcellular location">
    <subcellularLocation>
        <location evidence="1">Secreted</location>
    </subcellularLocation>
</comment>
<keyword evidence="7" id="KW-1185">Reference proteome</keyword>
<dbReference type="GO" id="GO:0007218">
    <property type="term" value="P:neuropeptide signaling pathway"/>
    <property type="evidence" value="ECO:0007669"/>
    <property type="project" value="UniProtKB-KW"/>
</dbReference>
<keyword evidence="3" id="KW-0027">Amidation</keyword>
<proteinExistence type="predicted"/>
<dbReference type="PANTHER" id="PTHR20986">
    <property type="entry name" value="FMRFAMIDE-RELATED PEPTIDES"/>
    <property type="match status" value="1"/>
</dbReference>
<name>A0AAV4BMU9_9GAST</name>
<comment type="caution">
    <text evidence="6">The sequence shown here is derived from an EMBL/GenBank/DDBJ whole genome shotgun (WGS) entry which is preliminary data.</text>
</comment>
<dbReference type="InterPro" id="IPR051041">
    <property type="entry name" value="FMRFamide-related_np"/>
</dbReference>
<sequence>MRAREITLSISLLLAFVCCVYSEESIEAQDASSSSDLSATSVHQAKKRSAVVESPDRVSDGLLMDPSTAYLPMDDGSLDKRSSLFRFGKRQDKRQFRHEKRQGSLFRYGKRQGSLFRFGKRGSLFRFGKRNGGTLFRFGRSGGEPASYLSNGLEDDLEKQLALRELLAGYLAQKEGLLDSPNMDKREDLPGFHWGADE</sequence>
<evidence type="ECO:0000256" key="3">
    <source>
        <dbReference type="ARBA" id="ARBA00022815"/>
    </source>
</evidence>
<evidence type="ECO:0000256" key="4">
    <source>
        <dbReference type="ARBA" id="ARBA00023320"/>
    </source>
</evidence>
<keyword evidence="4" id="KW-0527">Neuropeptide</keyword>
<reference evidence="6 7" key="1">
    <citation type="journal article" date="2021" name="Elife">
        <title>Chloroplast acquisition without the gene transfer in kleptoplastic sea slugs, Plakobranchus ocellatus.</title>
        <authorList>
            <person name="Maeda T."/>
            <person name="Takahashi S."/>
            <person name="Yoshida T."/>
            <person name="Shimamura S."/>
            <person name="Takaki Y."/>
            <person name="Nagai Y."/>
            <person name="Toyoda A."/>
            <person name="Suzuki Y."/>
            <person name="Arimoto A."/>
            <person name="Ishii H."/>
            <person name="Satoh N."/>
            <person name="Nishiyama T."/>
            <person name="Hasebe M."/>
            <person name="Maruyama T."/>
            <person name="Minagawa J."/>
            <person name="Obokata J."/>
            <person name="Shigenobu S."/>
        </authorList>
    </citation>
    <scope>NUCLEOTIDE SEQUENCE [LARGE SCALE GENOMIC DNA]</scope>
</reference>
<keyword evidence="2" id="KW-0964">Secreted</keyword>
<feature type="signal peptide" evidence="5">
    <location>
        <begin position="1"/>
        <end position="22"/>
    </location>
</feature>
<evidence type="ECO:0000256" key="1">
    <source>
        <dbReference type="ARBA" id="ARBA00004613"/>
    </source>
</evidence>
<evidence type="ECO:0000256" key="5">
    <source>
        <dbReference type="SAM" id="SignalP"/>
    </source>
</evidence>
<protein>
    <submittedName>
        <fullName evidence="6">FMRFamide-related peptide 2</fullName>
    </submittedName>
</protein>
<dbReference type="Proteomes" id="UP000735302">
    <property type="component" value="Unassembled WGS sequence"/>
</dbReference>
<gene>
    <name evidence="6" type="ORF">PoB_004675700</name>
</gene>
<dbReference type="GO" id="GO:0005576">
    <property type="term" value="C:extracellular region"/>
    <property type="evidence" value="ECO:0007669"/>
    <property type="project" value="UniProtKB-SubCell"/>
</dbReference>
<evidence type="ECO:0000313" key="7">
    <source>
        <dbReference type="Proteomes" id="UP000735302"/>
    </source>
</evidence>
<evidence type="ECO:0000256" key="2">
    <source>
        <dbReference type="ARBA" id="ARBA00022525"/>
    </source>
</evidence>
<evidence type="ECO:0000313" key="6">
    <source>
        <dbReference type="EMBL" id="GFO20252.1"/>
    </source>
</evidence>
<dbReference type="EMBL" id="BLXT01005154">
    <property type="protein sequence ID" value="GFO20252.1"/>
    <property type="molecule type" value="Genomic_DNA"/>
</dbReference>
<dbReference type="AlphaFoldDB" id="A0AAV4BMU9"/>
<organism evidence="6 7">
    <name type="scientific">Plakobranchus ocellatus</name>
    <dbReference type="NCBI Taxonomy" id="259542"/>
    <lineage>
        <taxon>Eukaryota</taxon>
        <taxon>Metazoa</taxon>
        <taxon>Spiralia</taxon>
        <taxon>Lophotrochozoa</taxon>
        <taxon>Mollusca</taxon>
        <taxon>Gastropoda</taxon>
        <taxon>Heterobranchia</taxon>
        <taxon>Euthyneura</taxon>
        <taxon>Panpulmonata</taxon>
        <taxon>Sacoglossa</taxon>
        <taxon>Placobranchoidea</taxon>
        <taxon>Plakobranchidae</taxon>
        <taxon>Plakobranchus</taxon>
    </lineage>
</organism>
<keyword evidence="5" id="KW-0732">Signal</keyword>
<feature type="chain" id="PRO_5043573596" evidence="5">
    <location>
        <begin position="23"/>
        <end position="198"/>
    </location>
</feature>